<keyword evidence="6 7" id="KW-0472">Membrane</keyword>
<dbReference type="EMBL" id="UPHU01000001">
    <property type="protein sequence ID" value="VBA46650.1"/>
    <property type="molecule type" value="Genomic_DNA"/>
</dbReference>
<reference evidence="9 10" key="1">
    <citation type="submission" date="2018-09" db="EMBL/GenBank/DDBJ databases">
        <authorList>
            <person name="Tagini F."/>
        </authorList>
    </citation>
    <scope>NUCLEOTIDE SEQUENCE [LARGE SCALE GENOMIC DNA]</scope>
    <source>
        <strain evidence="9 10">MK142</strain>
    </source>
</reference>
<dbReference type="InterPro" id="IPR050051">
    <property type="entry name" value="EccE_dom"/>
</dbReference>
<evidence type="ECO:0000259" key="8">
    <source>
        <dbReference type="Pfam" id="PF11203"/>
    </source>
</evidence>
<evidence type="ECO:0000256" key="4">
    <source>
        <dbReference type="ARBA" id="ARBA00022692"/>
    </source>
</evidence>
<evidence type="ECO:0000256" key="5">
    <source>
        <dbReference type="ARBA" id="ARBA00022989"/>
    </source>
</evidence>
<accession>A0A498QPU0</accession>
<keyword evidence="5 7" id="KW-1133">Transmembrane helix</keyword>
<evidence type="ECO:0000256" key="6">
    <source>
        <dbReference type="ARBA" id="ARBA00023136"/>
    </source>
</evidence>
<comment type="similarity">
    <text evidence="2">Belongs to the EccE family.</text>
</comment>
<gene>
    <name evidence="9" type="primary">eccE3</name>
    <name evidence="9" type="ORF">LAUMK142_00415</name>
</gene>
<evidence type="ECO:0000256" key="3">
    <source>
        <dbReference type="ARBA" id="ARBA00022475"/>
    </source>
</evidence>
<dbReference type="InterPro" id="IPR021368">
    <property type="entry name" value="T7SS_EccE"/>
</dbReference>
<keyword evidence="3" id="KW-1003">Cell membrane</keyword>
<name>A0A498QPU0_9MYCO</name>
<dbReference type="Pfam" id="PF11203">
    <property type="entry name" value="EccE"/>
    <property type="match status" value="1"/>
</dbReference>
<dbReference type="Proteomes" id="UP000268285">
    <property type="component" value="Unassembled WGS sequence"/>
</dbReference>
<comment type="subcellular location">
    <subcellularLocation>
        <location evidence="1">Cell membrane</location>
    </subcellularLocation>
</comment>
<sequence>MSPNSIPRPGNGRIAVALLAMVPAAMAYPWQSTRDYWLIGIAALVVIVLFGWWRGLHFTTIVRRRLAMMRRRRSGTDPAAQVRTTALLRIGPPAPGLEVLPLPLIAGYLDRYGIRADAVRITGHVNAAGERELWIGMTVSAVANLAALQARSPRIPLQQTAEVAARRLADHLREIGWDVGTVGRDDAPRLLARADRETWRCVRHGDSDYLAAYRVSVDAALPETLAAVWSHPARETWAALEIGTAGRADGPPTIAVACAFRTDTRPDGAAPMAGLTLQRGSQWLALAALEPSSTRRLDGHTDAPDGLLERLVWPTPSAWAGHTALTEAANANRT</sequence>
<organism evidence="9 10">
    <name type="scientific">Mycobacterium pseudokansasii</name>
    <dbReference type="NCBI Taxonomy" id="2341080"/>
    <lineage>
        <taxon>Bacteria</taxon>
        <taxon>Bacillati</taxon>
        <taxon>Actinomycetota</taxon>
        <taxon>Actinomycetes</taxon>
        <taxon>Mycobacteriales</taxon>
        <taxon>Mycobacteriaceae</taxon>
        <taxon>Mycobacterium</taxon>
    </lineage>
</organism>
<evidence type="ECO:0000256" key="7">
    <source>
        <dbReference type="SAM" id="Phobius"/>
    </source>
</evidence>
<dbReference type="NCBIfam" id="TIGR03923">
    <property type="entry name" value="T7SS_EccE"/>
    <property type="match status" value="1"/>
</dbReference>
<dbReference type="AlphaFoldDB" id="A0A498QPU0"/>
<keyword evidence="10" id="KW-1185">Reference proteome</keyword>
<feature type="transmembrane region" description="Helical" evidence="7">
    <location>
        <begin position="37"/>
        <end position="62"/>
    </location>
</feature>
<evidence type="ECO:0000256" key="2">
    <source>
        <dbReference type="ARBA" id="ARBA00007759"/>
    </source>
</evidence>
<keyword evidence="4 7" id="KW-0812">Transmembrane</keyword>
<evidence type="ECO:0000313" key="9">
    <source>
        <dbReference type="EMBL" id="VBA46650.1"/>
    </source>
</evidence>
<dbReference type="RefSeq" id="WP_036399019.1">
    <property type="nucleotide sequence ID" value="NZ_JAIENV010000083.1"/>
</dbReference>
<protein>
    <submittedName>
        <fullName evidence="9">ESX-3 secretion system protein EccE3</fullName>
    </submittedName>
</protein>
<feature type="domain" description="Type VII secretion system protein EccE" evidence="8">
    <location>
        <begin position="127"/>
        <end position="215"/>
    </location>
</feature>
<dbReference type="GO" id="GO:0005886">
    <property type="term" value="C:plasma membrane"/>
    <property type="evidence" value="ECO:0007669"/>
    <property type="project" value="UniProtKB-SubCell"/>
</dbReference>
<dbReference type="OrthoDB" id="4760969at2"/>
<proteinExistence type="inferred from homology"/>
<evidence type="ECO:0000256" key="1">
    <source>
        <dbReference type="ARBA" id="ARBA00004236"/>
    </source>
</evidence>
<evidence type="ECO:0000313" key="10">
    <source>
        <dbReference type="Proteomes" id="UP000268285"/>
    </source>
</evidence>